<keyword evidence="8 10" id="KW-0378">Hydrolase</keyword>
<organism evidence="10 11">
    <name type="scientific">Fictibacillus barbaricus</name>
    <dbReference type="NCBI Taxonomy" id="182136"/>
    <lineage>
        <taxon>Bacteria</taxon>
        <taxon>Bacillati</taxon>
        <taxon>Bacillota</taxon>
        <taxon>Bacilli</taxon>
        <taxon>Bacillales</taxon>
        <taxon>Fictibacillaceae</taxon>
        <taxon>Fictibacillus</taxon>
    </lineage>
</organism>
<comment type="caution">
    <text evidence="10">The sequence shown here is derived from an EMBL/GenBank/DDBJ whole genome shotgun (WGS) entry which is preliminary data.</text>
</comment>
<keyword evidence="11" id="KW-1185">Reference proteome</keyword>
<evidence type="ECO:0000256" key="3">
    <source>
        <dbReference type="ARBA" id="ARBA00001947"/>
    </source>
</evidence>
<protein>
    <submittedName>
        <fullName evidence="10">Aminopeptidase</fullName>
        <ecNumber evidence="10">3.4.11.-</ecNumber>
    </submittedName>
</protein>
<gene>
    <name evidence="10" type="ORF">J2X07_001983</name>
</gene>
<dbReference type="EC" id="3.4.11.-" evidence="10"/>
<evidence type="ECO:0000313" key="10">
    <source>
        <dbReference type="EMBL" id="MDR7072997.1"/>
    </source>
</evidence>
<keyword evidence="6" id="KW-0645">Protease</keyword>
<keyword evidence="9" id="KW-0482">Metalloprotease</keyword>
<dbReference type="EMBL" id="JAVDWA010000003">
    <property type="protein sequence ID" value="MDR7072997.1"/>
    <property type="molecule type" value="Genomic_DNA"/>
</dbReference>
<dbReference type="SUPFAM" id="SSF144052">
    <property type="entry name" value="Thermophilic metalloprotease-like"/>
    <property type="match status" value="1"/>
</dbReference>
<reference evidence="10 11" key="1">
    <citation type="submission" date="2023-07" db="EMBL/GenBank/DDBJ databases">
        <title>Sorghum-associated microbial communities from plants grown in Nebraska, USA.</title>
        <authorList>
            <person name="Schachtman D."/>
        </authorList>
    </citation>
    <scope>NUCLEOTIDE SEQUENCE [LARGE SCALE GENOMIC DNA]</scope>
    <source>
        <strain evidence="10 11">BE211</strain>
    </source>
</reference>
<dbReference type="PRINTS" id="PR00919">
    <property type="entry name" value="THERMOPTASE"/>
</dbReference>
<dbReference type="InterPro" id="IPR052170">
    <property type="entry name" value="M29_Exopeptidase"/>
</dbReference>
<dbReference type="InterPro" id="IPR000787">
    <property type="entry name" value="Peptidase_M29"/>
</dbReference>
<dbReference type="PANTHER" id="PTHR34448">
    <property type="entry name" value="AMINOPEPTIDASE"/>
    <property type="match status" value="1"/>
</dbReference>
<keyword evidence="5 10" id="KW-0031">Aminopeptidase</keyword>
<evidence type="ECO:0000256" key="6">
    <source>
        <dbReference type="ARBA" id="ARBA00022670"/>
    </source>
</evidence>
<proteinExistence type="inferred from homology"/>
<dbReference type="PANTHER" id="PTHR34448:SF3">
    <property type="entry name" value="AMINOPEPTIDASE AMPS"/>
    <property type="match status" value="1"/>
</dbReference>
<dbReference type="InterPro" id="IPR035097">
    <property type="entry name" value="M29_N-terminal"/>
</dbReference>
<accession>A0ABU1U0N6</accession>
<evidence type="ECO:0000256" key="5">
    <source>
        <dbReference type="ARBA" id="ARBA00022438"/>
    </source>
</evidence>
<dbReference type="Gene3D" id="3.40.1830.10">
    <property type="entry name" value="Thermophilic metalloprotease (M29)"/>
    <property type="match status" value="1"/>
</dbReference>
<evidence type="ECO:0000313" key="11">
    <source>
        <dbReference type="Proteomes" id="UP001258181"/>
    </source>
</evidence>
<sequence>MKSFEEKLDHYAELVVKVGLNVQEGQRLLINSPIEAAEFTRKVTKYAYENGCKRVMVDWIDTQVNRIHYTSAPEEELKDDLKEWEIDKYTSLINNNDCFLMVTGNDPSAYKDVPSERIMFVQKNRGEKLQAFSAGQLRGDMHWAIAGAPTVAWAKSVFPEKSENEAVEALWDAIFKTVRADQDNPIAAWEEHVKTLTEKVDYLNEQKFKTLHYKSEGTNLSIDLHPDHTWIGGGHHSTFGTYYIPNLPTEEVFTTPRKHGVNGTVSSTKPLSAMGNLIENFSLTFKDGRVVEYTAEKGYDTLKQLISIDEGMEFLGEVALVPYDSPISNSGIIFNNTLYDENASCHLAIGTAITMSVKDAGNLTPEEMEAKEINHSRGHTDFMIGSADLDIEAEYEDGKRIPLFKNGNWAV</sequence>
<comment type="cofactor">
    <cofactor evidence="1">
        <name>Co(2+)</name>
        <dbReference type="ChEBI" id="CHEBI:48828"/>
    </cofactor>
</comment>
<dbReference type="Pfam" id="PF02073">
    <property type="entry name" value="Peptidase_M29"/>
    <property type="match status" value="1"/>
</dbReference>
<comment type="cofactor">
    <cofactor evidence="3">
        <name>Zn(2+)</name>
        <dbReference type="ChEBI" id="CHEBI:29105"/>
    </cofactor>
</comment>
<evidence type="ECO:0000256" key="1">
    <source>
        <dbReference type="ARBA" id="ARBA00001941"/>
    </source>
</evidence>
<evidence type="ECO:0000256" key="7">
    <source>
        <dbReference type="ARBA" id="ARBA00022723"/>
    </source>
</evidence>
<name>A0ABU1U0N6_9BACL</name>
<comment type="similarity">
    <text evidence="4">Belongs to the peptidase M29 family.</text>
</comment>
<dbReference type="GO" id="GO:0004177">
    <property type="term" value="F:aminopeptidase activity"/>
    <property type="evidence" value="ECO:0007669"/>
    <property type="project" value="UniProtKB-KW"/>
</dbReference>
<evidence type="ECO:0000256" key="2">
    <source>
        <dbReference type="ARBA" id="ARBA00001946"/>
    </source>
</evidence>
<keyword evidence="7" id="KW-0479">Metal-binding</keyword>
<dbReference type="Proteomes" id="UP001258181">
    <property type="component" value="Unassembled WGS sequence"/>
</dbReference>
<evidence type="ECO:0000256" key="9">
    <source>
        <dbReference type="ARBA" id="ARBA00023049"/>
    </source>
</evidence>
<evidence type="ECO:0000256" key="8">
    <source>
        <dbReference type="ARBA" id="ARBA00022801"/>
    </source>
</evidence>
<comment type="cofactor">
    <cofactor evidence="2">
        <name>Mg(2+)</name>
        <dbReference type="ChEBI" id="CHEBI:18420"/>
    </cofactor>
</comment>
<dbReference type="RefSeq" id="WP_310258404.1">
    <property type="nucleotide sequence ID" value="NZ_JAVDWA010000003.1"/>
</dbReference>
<evidence type="ECO:0000256" key="4">
    <source>
        <dbReference type="ARBA" id="ARBA00008236"/>
    </source>
</evidence>